<keyword evidence="2" id="KW-1185">Reference proteome</keyword>
<comment type="caution">
    <text evidence="1">The sequence shown here is derived from an EMBL/GenBank/DDBJ whole genome shotgun (WGS) entry which is preliminary data.</text>
</comment>
<feature type="non-terminal residue" evidence="1">
    <location>
        <position position="75"/>
    </location>
</feature>
<dbReference type="EMBL" id="JAAAUY010001963">
    <property type="protein sequence ID" value="KAF9316855.1"/>
    <property type="molecule type" value="Genomic_DNA"/>
</dbReference>
<accession>A0A9P5SBZ0</accession>
<proteinExistence type="predicted"/>
<evidence type="ECO:0000313" key="2">
    <source>
        <dbReference type="Proteomes" id="UP000696485"/>
    </source>
</evidence>
<gene>
    <name evidence="1" type="ORF">BG006_003459</name>
</gene>
<evidence type="ECO:0000313" key="1">
    <source>
        <dbReference type="EMBL" id="KAF9316855.1"/>
    </source>
</evidence>
<dbReference type="AlphaFoldDB" id="A0A9P5SBZ0"/>
<reference evidence="1" key="1">
    <citation type="journal article" date="2020" name="Fungal Divers.">
        <title>Resolving the Mortierellaceae phylogeny through synthesis of multi-gene phylogenetics and phylogenomics.</title>
        <authorList>
            <person name="Vandepol N."/>
            <person name="Liber J."/>
            <person name="Desiro A."/>
            <person name="Na H."/>
            <person name="Kennedy M."/>
            <person name="Barry K."/>
            <person name="Grigoriev I.V."/>
            <person name="Miller A.N."/>
            <person name="O'Donnell K."/>
            <person name="Stajich J.E."/>
            <person name="Bonito G."/>
        </authorList>
    </citation>
    <scope>NUCLEOTIDE SEQUENCE</scope>
    <source>
        <strain evidence="1">NVP1</strain>
    </source>
</reference>
<dbReference type="Proteomes" id="UP000696485">
    <property type="component" value="Unassembled WGS sequence"/>
</dbReference>
<protein>
    <submittedName>
        <fullName evidence="1">Uncharacterized protein</fullName>
    </submittedName>
</protein>
<name>A0A9P5SBZ0_9FUNG</name>
<sequence>MPLFAEKFEYYLSHDADQAFLNAMNCSVIPQSLRNAVLDKYKTWQHNKGDAYWASQSAISQIDISTSKAVEEIVG</sequence>
<organism evidence="1 2">
    <name type="scientific">Podila minutissima</name>
    <dbReference type="NCBI Taxonomy" id="64525"/>
    <lineage>
        <taxon>Eukaryota</taxon>
        <taxon>Fungi</taxon>
        <taxon>Fungi incertae sedis</taxon>
        <taxon>Mucoromycota</taxon>
        <taxon>Mortierellomycotina</taxon>
        <taxon>Mortierellomycetes</taxon>
        <taxon>Mortierellales</taxon>
        <taxon>Mortierellaceae</taxon>
        <taxon>Podila</taxon>
    </lineage>
</organism>